<accession>A0ABR6VYM4</accession>
<gene>
    <name evidence="2" type="ORF">H7U12_21405</name>
</gene>
<comment type="caution">
    <text evidence="2">The sequence shown here is derived from an EMBL/GenBank/DDBJ whole genome shotgun (WGS) entry which is preliminary data.</text>
</comment>
<feature type="region of interest" description="Disordered" evidence="1">
    <location>
        <begin position="44"/>
        <end position="63"/>
    </location>
</feature>
<feature type="region of interest" description="Disordered" evidence="1">
    <location>
        <begin position="71"/>
        <end position="103"/>
    </location>
</feature>
<feature type="compositionally biased region" description="Polar residues" evidence="1">
    <location>
        <begin position="74"/>
        <end position="84"/>
    </location>
</feature>
<feature type="compositionally biased region" description="Polar residues" evidence="1">
    <location>
        <begin position="49"/>
        <end position="62"/>
    </location>
</feature>
<organism evidence="2 3">
    <name type="scientific">Rufibacter sediminis</name>
    <dbReference type="NCBI Taxonomy" id="2762756"/>
    <lineage>
        <taxon>Bacteria</taxon>
        <taxon>Pseudomonadati</taxon>
        <taxon>Bacteroidota</taxon>
        <taxon>Cytophagia</taxon>
        <taxon>Cytophagales</taxon>
        <taxon>Hymenobacteraceae</taxon>
        <taxon>Rufibacter</taxon>
    </lineage>
</organism>
<proteinExistence type="predicted"/>
<reference evidence="2 3" key="1">
    <citation type="journal article" date="2019" name="Int. J. Syst. Evol. Microbiol.">
        <title>Rufibacter sediminis sp. nov., isolated from freshwater lake sediment.</title>
        <authorList>
            <person name="Qu J.H."/>
            <person name="Zhang L.J."/>
            <person name="Fu Y.H."/>
            <person name="Li H.F."/>
        </authorList>
    </citation>
    <scope>NUCLEOTIDE SEQUENCE [LARGE SCALE GENOMIC DNA]</scope>
    <source>
        <strain evidence="2 3">H-1</strain>
    </source>
</reference>
<evidence type="ECO:0000256" key="1">
    <source>
        <dbReference type="SAM" id="MobiDB-lite"/>
    </source>
</evidence>
<name>A0ABR6VYM4_9BACT</name>
<evidence type="ECO:0000313" key="2">
    <source>
        <dbReference type="EMBL" id="MBC3542255.1"/>
    </source>
</evidence>
<dbReference type="EMBL" id="JACOAF010000058">
    <property type="protein sequence ID" value="MBC3542255.1"/>
    <property type="molecule type" value="Genomic_DNA"/>
</dbReference>
<evidence type="ECO:0000313" key="3">
    <source>
        <dbReference type="Proteomes" id="UP000659698"/>
    </source>
</evidence>
<feature type="compositionally biased region" description="Basic and acidic residues" evidence="1">
    <location>
        <begin position="85"/>
        <end position="103"/>
    </location>
</feature>
<keyword evidence="3" id="KW-1185">Reference proteome</keyword>
<protein>
    <submittedName>
        <fullName evidence="2">Uncharacterized protein</fullName>
    </submittedName>
</protein>
<sequence length="161" mass="17402">MSYLRKLLVGLALCVVSFLAGGLFVSRQHRVGAELVIYHPPPQGADAASNGNTQAQNSQPVSAESALKIAFRSTDGSGRPASTQGEKENRRTNGQEMKSLKPGEKLEVEVRVIPLQDRSAHPPVVTTGRAAPLTKIQWGTAETNPYPFNVLNFLVDQLLIN</sequence>
<dbReference type="RefSeq" id="WP_186641963.1">
    <property type="nucleotide sequence ID" value="NZ_JACOAF010000058.1"/>
</dbReference>
<dbReference type="Proteomes" id="UP000659698">
    <property type="component" value="Unassembled WGS sequence"/>
</dbReference>